<dbReference type="Proteomes" id="UP000003379">
    <property type="component" value="Unassembled WGS sequence"/>
</dbReference>
<organism evidence="1 2">
    <name type="scientific">Peptoanaerobacter stomatis</name>
    <dbReference type="NCBI Taxonomy" id="796937"/>
    <lineage>
        <taxon>Bacteria</taxon>
        <taxon>Bacillati</taxon>
        <taxon>Bacillota</taxon>
        <taxon>Clostridia</taxon>
        <taxon>Peptostreptococcales</taxon>
        <taxon>Filifactoraceae</taxon>
        <taxon>Peptoanaerobacter</taxon>
    </lineage>
</organism>
<name>G9XA57_9FIRM</name>
<dbReference type="Pfam" id="PF05119">
    <property type="entry name" value="Terminase_4"/>
    <property type="match status" value="1"/>
</dbReference>
<accession>G9XA57</accession>
<reference evidence="1 2" key="1">
    <citation type="submission" date="2011-08" db="EMBL/GenBank/DDBJ databases">
        <title>The Genome Sequence of Eubacteriaceae bacterium CM5.</title>
        <authorList>
            <consortium name="The Broad Institute Genome Sequencing Platform"/>
            <person name="Earl A."/>
            <person name="Ward D."/>
            <person name="Feldgarden M."/>
            <person name="Gevers D."/>
            <person name="Sizova M."/>
            <person name="Hazen A."/>
            <person name="Epstein S."/>
            <person name="Young S.K."/>
            <person name="Zeng Q."/>
            <person name="Gargeya S."/>
            <person name="Fitzgerald M."/>
            <person name="Haas B."/>
            <person name="Abouelleil A."/>
            <person name="Alvarado L."/>
            <person name="Arachchi H.M."/>
            <person name="Berlin A."/>
            <person name="Brown A."/>
            <person name="Chapman S.B."/>
            <person name="Chen Z."/>
            <person name="Dunbar C."/>
            <person name="Freedman E."/>
            <person name="Gearin G."/>
            <person name="Gellesch M."/>
            <person name="Goldberg J."/>
            <person name="Griggs A."/>
            <person name="Gujja S."/>
            <person name="Heiman D."/>
            <person name="Howarth C."/>
            <person name="Larson L."/>
            <person name="Lui A."/>
            <person name="MacDonald P.J.P."/>
            <person name="Montmayeur A."/>
            <person name="Murphy C."/>
            <person name="Neiman D."/>
            <person name="Pearson M."/>
            <person name="Priest M."/>
            <person name="Roberts A."/>
            <person name="Saif S."/>
            <person name="Shea T."/>
            <person name="Shenoy N."/>
            <person name="Sisk P."/>
            <person name="Stolte C."/>
            <person name="Sykes S."/>
            <person name="Wortman J."/>
            <person name="Nusbaum C."/>
            <person name="Birren B."/>
        </authorList>
    </citation>
    <scope>NUCLEOTIDE SEQUENCE [LARGE SCALE GENOMIC DNA]</scope>
    <source>
        <strain evidence="1 2">CM5</strain>
    </source>
</reference>
<proteinExistence type="predicted"/>
<evidence type="ECO:0000313" key="1">
    <source>
        <dbReference type="EMBL" id="EHL20303.1"/>
    </source>
</evidence>
<comment type="caution">
    <text evidence="1">The sequence shown here is derived from an EMBL/GenBank/DDBJ whole genome shotgun (WGS) entry which is preliminary data.</text>
</comment>
<evidence type="ECO:0000313" key="2">
    <source>
        <dbReference type="Proteomes" id="UP000003379"/>
    </source>
</evidence>
<dbReference type="HOGENOM" id="CLU_107958_0_1_9"/>
<sequence length="153" mass="17794">MARPVKSAKLIAPYNRTLEETKQRIEVEETLKGKNDDLKAPDYLTKNQKQIFNNILSNLEDADILGNLDIYLLEQASICIDRLQKYEEKINKDIRYSYEPNFIKARNSYAKDFQRYCNELSLSPQSRAKIGNLNLLQRKEEKDPILKLLEGVG</sequence>
<evidence type="ECO:0008006" key="3">
    <source>
        <dbReference type="Google" id="ProtNLM"/>
    </source>
</evidence>
<dbReference type="RefSeq" id="WP_009528448.1">
    <property type="nucleotide sequence ID" value="NZ_JH414596.1"/>
</dbReference>
<dbReference type="AlphaFoldDB" id="G9XA57"/>
<protein>
    <recommendedName>
        <fullName evidence="3">Phage terminase, small subunit, P27 family</fullName>
    </recommendedName>
</protein>
<dbReference type="InterPro" id="IPR006448">
    <property type="entry name" value="Phage_term_ssu_P27"/>
</dbReference>
<gene>
    <name evidence="1" type="ORF">HMPREF9628_00148</name>
</gene>
<dbReference type="EMBL" id="AFZG01000001">
    <property type="protein sequence ID" value="EHL20303.1"/>
    <property type="molecule type" value="Genomic_DNA"/>
</dbReference>